<comment type="caution">
    <text evidence="2">The sequence shown here is derived from an EMBL/GenBank/DDBJ whole genome shotgun (WGS) entry which is preliminary data.</text>
</comment>
<sequence length="224" mass="24951">MPKRRREERGGVRAAKRRQRRHLYLLFDDWPAGYSIRKVDLPSDEVDPDDPYGRQTPARVPGKGEMPVARETALASVLEHHVPVFNVLVRSCLFGPRSDPEPSDPIYIPAGGRLFARAAGTFDLLYPPPPLQPLDSPAYGEGPRAWSWVELPDPPFKRKRVASYAVHPDGQTIFVSTTKRASAATFAFDTAERGAREWKAASFAAQSASPEEVPLPSTCFMRLK</sequence>
<dbReference type="Pfam" id="PF07893">
    <property type="entry name" value="DUF1668"/>
    <property type="match status" value="1"/>
</dbReference>
<organism evidence="2 3">
    <name type="scientific">Dichanthelium oligosanthes</name>
    <dbReference type="NCBI Taxonomy" id="888268"/>
    <lineage>
        <taxon>Eukaryota</taxon>
        <taxon>Viridiplantae</taxon>
        <taxon>Streptophyta</taxon>
        <taxon>Embryophyta</taxon>
        <taxon>Tracheophyta</taxon>
        <taxon>Spermatophyta</taxon>
        <taxon>Magnoliopsida</taxon>
        <taxon>Liliopsida</taxon>
        <taxon>Poales</taxon>
        <taxon>Poaceae</taxon>
        <taxon>PACMAD clade</taxon>
        <taxon>Panicoideae</taxon>
        <taxon>Panicodae</taxon>
        <taxon>Paniceae</taxon>
        <taxon>Dichantheliinae</taxon>
        <taxon>Dichanthelium</taxon>
    </lineage>
</organism>
<evidence type="ECO:0000313" key="2">
    <source>
        <dbReference type="EMBL" id="OEL34738.1"/>
    </source>
</evidence>
<dbReference type="AlphaFoldDB" id="A0A1E5WBY6"/>
<reference evidence="2 3" key="1">
    <citation type="submission" date="2016-09" db="EMBL/GenBank/DDBJ databases">
        <title>The draft genome of Dichanthelium oligosanthes: A C3 panicoid grass species.</title>
        <authorList>
            <person name="Studer A.J."/>
            <person name="Schnable J.C."/>
            <person name="Brutnell T.P."/>
        </authorList>
    </citation>
    <scope>NUCLEOTIDE SEQUENCE [LARGE SCALE GENOMIC DNA]</scope>
    <source>
        <strain evidence="3">cv. Kellogg 1175</strain>
        <tissue evidence="2">Leaf</tissue>
    </source>
</reference>
<dbReference type="OrthoDB" id="635005at2759"/>
<accession>A0A1E5WBY6</accession>
<protein>
    <submittedName>
        <fullName evidence="2">Uncharacterized protein</fullName>
    </submittedName>
</protein>
<dbReference type="EMBL" id="LWDX02014461">
    <property type="protein sequence ID" value="OEL34738.1"/>
    <property type="molecule type" value="Genomic_DNA"/>
</dbReference>
<dbReference type="Proteomes" id="UP000095767">
    <property type="component" value="Unassembled WGS sequence"/>
</dbReference>
<gene>
    <name evidence="2" type="ORF">BAE44_0004248</name>
</gene>
<evidence type="ECO:0000256" key="1">
    <source>
        <dbReference type="SAM" id="MobiDB-lite"/>
    </source>
</evidence>
<feature type="region of interest" description="Disordered" evidence="1">
    <location>
        <begin position="41"/>
        <end position="66"/>
    </location>
</feature>
<dbReference type="PANTHER" id="PTHR33085">
    <property type="entry name" value="OS12G0113100 PROTEIN-RELATED"/>
    <property type="match status" value="1"/>
</dbReference>
<proteinExistence type="predicted"/>
<dbReference type="PANTHER" id="PTHR33085:SF62">
    <property type="entry name" value="OS03G0632600 PROTEIN"/>
    <property type="match status" value="1"/>
</dbReference>
<keyword evidence="3" id="KW-1185">Reference proteome</keyword>
<name>A0A1E5WBY6_9POAL</name>
<dbReference type="InterPro" id="IPR012871">
    <property type="entry name" value="DUF1668_ORYSA"/>
</dbReference>
<evidence type="ECO:0000313" key="3">
    <source>
        <dbReference type="Proteomes" id="UP000095767"/>
    </source>
</evidence>